<keyword evidence="2" id="KW-1185">Reference proteome</keyword>
<proteinExistence type="predicted"/>
<evidence type="ECO:0000313" key="2">
    <source>
        <dbReference type="Proteomes" id="UP001164539"/>
    </source>
</evidence>
<reference evidence="1 2" key="1">
    <citation type="journal article" date="2023" name="Science">
        <title>Complex scaffold remodeling in plant triterpene biosynthesis.</title>
        <authorList>
            <person name="De La Pena R."/>
            <person name="Hodgson H."/>
            <person name="Liu J.C."/>
            <person name="Stephenson M.J."/>
            <person name="Martin A.C."/>
            <person name="Owen C."/>
            <person name="Harkess A."/>
            <person name="Leebens-Mack J."/>
            <person name="Jimenez L.E."/>
            <person name="Osbourn A."/>
            <person name="Sattely E.S."/>
        </authorList>
    </citation>
    <scope>NUCLEOTIDE SEQUENCE [LARGE SCALE GENOMIC DNA]</scope>
    <source>
        <strain evidence="2">cv. JPN11</strain>
        <tissue evidence="1">Leaf</tissue>
    </source>
</reference>
<gene>
    <name evidence="1" type="ORF">OWV82_012379</name>
</gene>
<accession>A0ACC1Y1N2</accession>
<dbReference type="EMBL" id="CM051399">
    <property type="protein sequence ID" value="KAJ4717513.1"/>
    <property type="molecule type" value="Genomic_DNA"/>
</dbReference>
<name>A0ACC1Y1N2_MELAZ</name>
<protein>
    <submittedName>
        <fullName evidence="1">Ankyrin repeat family protein</fullName>
    </submittedName>
</protein>
<evidence type="ECO:0000313" key="1">
    <source>
        <dbReference type="EMBL" id="KAJ4717513.1"/>
    </source>
</evidence>
<dbReference type="Proteomes" id="UP001164539">
    <property type="component" value="Chromosome 6"/>
</dbReference>
<organism evidence="1 2">
    <name type="scientific">Melia azedarach</name>
    <name type="common">Chinaberry tree</name>
    <dbReference type="NCBI Taxonomy" id="155640"/>
    <lineage>
        <taxon>Eukaryota</taxon>
        <taxon>Viridiplantae</taxon>
        <taxon>Streptophyta</taxon>
        <taxon>Embryophyta</taxon>
        <taxon>Tracheophyta</taxon>
        <taxon>Spermatophyta</taxon>
        <taxon>Magnoliopsida</taxon>
        <taxon>eudicotyledons</taxon>
        <taxon>Gunneridae</taxon>
        <taxon>Pentapetalae</taxon>
        <taxon>rosids</taxon>
        <taxon>malvids</taxon>
        <taxon>Sapindales</taxon>
        <taxon>Meliaceae</taxon>
        <taxon>Melia</taxon>
    </lineage>
</organism>
<comment type="caution">
    <text evidence="1">The sequence shown here is derived from an EMBL/GenBank/DDBJ whole genome shotgun (WGS) entry which is preliminary data.</text>
</comment>
<sequence>MPKLLHTSKIKRRTEGMESILYEAALEGSVTTLLELLQQDRLILDKFSMSSIPENPLHVAALLGHLDFVKEILHQKPELARDLDSHRSSALHKASHKGYVDIVHALLQVNPKMRFACDADGRNPLHLAAMKGHIDVLEELVQAGPLEASATTFMSETQSVGGTEVFAIKLLTTITTLEVNALSANGFTALDILSQSRRDIKDWEIGELLRRAGAISAKDIQLSANEIGITEKNSLASHDKSQKQQGKGSENVHRNEDDWLEKKRNTLMVVASLIATMGFQAGVNPPPWQDTSSRDNGYRTVSEPPMATFPYRGYTYPYTDITRFPFFLYNTTGFLAALSIILLLISGLPLKRRFFMWILMVIMWVAITAMALTYQASINLFIDPEGSVLYISVIVIFVWIGVASVLFLGHSTRLTVKMIKYFRKLIRRLRQNQDQDGHEPPIASIV</sequence>